<dbReference type="Proteomes" id="UP000256294">
    <property type="component" value="Unassembled WGS sequence"/>
</dbReference>
<proteinExistence type="predicted"/>
<reference evidence="1 2" key="1">
    <citation type="submission" date="2018-08" db="EMBL/GenBank/DDBJ databases">
        <title>Genomic Encyclopedia of Archaeal and Bacterial Type Strains, Phase II (KMG-II): from individual species to whole genera.</title>
        <authorList>
            <person name="Goeker M."/>
        </authorList>
    </citation>
    <scope>NUCLEOTIDE SEQUENCE [LARGE SCALE GENOMIC DNA]</scope>
    <source>
        <strain evidence="1 2">DSM 17905</strain>
    </source>
</reference>
<gene>
    <name evidence="1" type="ORF">BDD26_1962</name>
</gene>
<keyword evidence="2" id="KW-1185">Reference proteome</keyword>
<dbReference type="AlphaFoldDB" id="A0A3D9UFQ4"/>
<evidence type="ECO:0000313" key="2">
    <source>
        <dbReference type="Proteomes" id="UP000256294"/>
    </source>
</evidence>
<comment type="caution">
    <text evidence="1">The sequence shown here is derived from an EMBL/GenBank/DDBJ whole genome shotgun (WGS) entry which is preliminary data.</text>
</comment>
<name>A0A3D9UFQ4_9GAMM</name>
<dbReference type="EMBL" id="QTUB01000001">
    <property type="protein sequence ID" value="REF27213.1"/>
    <property type="molecule type" value="Genomic_DNA"/>
</dbReference>
<protein>
    <submittedName>
        <fullName evidence="1">Uncharacterized protein</fullName>
    </submittedName>
</protein>
<organism evidence="1 2">
    <name type="scientific">Xenorhabdus cabanillasii</name>
    <dbReference type="NCBI Taxonomy" id="351673"/>
    <lineage>
        <taxon>Bacteria</taxon>
        <taxon>Pseudomonadati</taxon>
        <taxon>Pseudomonadota</taxon>
        <taxon>Gammaproteobacteria</taxon>
        <taxon>Enterobacterales</taxon>
        <taxon>Morganellaceae</taxon>
        <taxon>Xenorhabdus</taxon>
    </lineage>
</organism>
<sequence length="46" mass="5629">MSDYFYLNLELLSKELDDLYAKEHLHENNYYFKSKEIKTRSCPLII</sequence>
<accession>A0A3D9UFQ4</accession>
<evidence type="ECO:0000313" key="1">
    <source>
        <dbReference type="EMBL" id="REF27213.1"/>
    </source>
</evidence>